<dbReference type="InterPro" id="IPR001173">
    <property type="entry name" value="Glyco_trans_2-like"/>
</dbReference>
<sequence>MEKPNITIGLPVFNGENFLPQAIESVLGQDYADFELIIRDNASTDGTAAICREACEKDTRIRYLRSETNVGAAPNFNAIVGDARGQYFKWLAHDDLMAPTFLSRCVETLERDATCVLACPRVRFIDAAGEPLEDYISPFRTADPDPVVRFKETLSGHPCYEVFGLIRLDELRKTRLIGSYKHGDGVLLSHLAMLGRFAEIPEYLFMSRRHQGQSMYVYGITNPDAKEDPDAYARWFDARNAQTGVPLNFSRRLAEYRWMISATPLSLRKHLKLYRILIAWSYRNRHRIKKEWRKAIASHLPSRSRPA</sequence>
<evidence type="ECO:0000313" key="2">
    <source>
        <dbReference type="EMBL" id="SDX00345.1"/>
    </source>
</evidence>
<dbReference type="PANTHER" id="PTHR22916">
    <property type="entry name" value="GLYCOSYLTRANSFERASE"/>
    <property type="match status" value="1"/>
</dbReference>
<dbReference type="PANTHER" id="PTHR22916:SF56">
    <property type="entry name" value="GLYCOSYL TRANSFERASE"/>
    <property type="match status" value="1"/>
</dbReference>
<dbReference type="GO" id="GO:0016758">
    <property type="term" value="F:hexosyltransferase activity"/>
    <property type="evidence" value="ECO:0007669"/>
    <property type="project" value="UniProtKB-ARBA"/>
</dbReference>
<organism evidence="2 3">
    <name type="scientific">Thiocapsa roseopersicina</name>
    <dbReference type="NCBI Taxonomy" id="1058"/>
    <lineage>
        <taxon>Bacteria</taxon>
        <taxon>Pseudomonadati</taxon>
        <taxon>Pseudomonadota</taxon>
        <taxon>Gammaproteobacteria</taxon>
        <taxon>Chromatiales</taxon>
        <taxon>Chromatiaceae</taxon>
        <taxon>Thiocapsa</taxon>
    </lineage>
</organism>
<dbReference type="Gene3D" id="3.90.550.10">
    <property type="entry name" value="Spore Coat Polysaccharide Biosynthesis Protein SpsA, Chain A"/>
    <property type="match status" value="1"/>
</dbReference>
<keyword evidence="2" id="KW-0808">Transferase</keyword>
<dbReference type="EMBL" id="FNNZ01000012">
    <property type="protein sequence ID" value="SDX00345.1"/>
    <property type="molecule type" value="Genomic_DNA"/>
</dbReference>
<reference evidence="3" key="1">
    <citation type="submission" date="2016-10" db="EMBL/GenBank/DDBJ databases">
        <authorList>
            <person name="Varghese N."/>
            <person name="Submissions S."/>
        </authorList>
    </citation>
    <scope>NUCLEOTIDE SEQUENCE [LARGE SCALE GENOMIC DNA]</scope>
    <source>
        <strain evidence="3">DSM 217</strain>
    </source>
</reference>
<dbReference type="STRING" id="1058.SAMN05421783_11251"/>
<dbReference type="Proteomes" id="UP000198816">
    <property type="component" value="Unassembled WGS sequence"/>
</dbReference>
<protein>
    <submittedName>
        <fullName evidence="2">Glycosyltransferase involved in cell wall bisynthesis</fullName>
    </submittedName>
</protein>
<dbReference type="AlphaFoldDB" id="A0A1H2Y5T4"/>
<proteinExistence type="predicted"/>
<dbReference type="OrthoDB" id="5782309at2"/>
<dbReference type="Pfam" id="PF00535">
    <property type="entry name" value="Glycos_transf_2"/>
    <property type="match status" value="1"/>
</dbReference>
<dbReference type="RefSeq" id="WP_093032930.1">
    <property type="nucleotide sequence ID" value="NZ_FNNZ01000012.1"/>
</dbReference>
<dbReference type="SUPFAM" id="SSF53448">
    <property type="entry name" value="Nucleotide-diphospho-sugar transferases"/>
    <property type="match status" value="1"/>
</dbReference>
<dbReference type="InterPro" id="IPR029044">
    <property type="entry name" value="Nucleotide-diphossugar_trans"/>
</dbReference>
<keyword evidence="3" id="KW-1185">Reference proteome</keyword>
<evidence type="ECO:0000259" key="1">
    <source>
        <dbReference type="Pfam" id="PF00535"/>
    </source>
</evidence>
<accession>A0A1H2Y5T4</accession>
<gene>
    <name evidence="2" type="ORF">SAMN05421783_11251</name>
</gene>
<evidence type="ECO:0000313" key="3">
    <source>
        <dbReference type="Proteomes" id="UP000198816"/>
    </source>
</evidence>
<feature type="domain" description="Glycosyltransferase 2-like" evidence="1">
    <location>
        <begin position="8"/>
        <end position="132"/>
    </location>
</feature>
<name>A0A1H2Y5T4_THIRO</name>